<dbReference type="Pfam" id="PF13966">
    <property type="entry name" value="zf-RVT"/>
    <property type="match status" value="1"/>
</dbReference>
<evidence type="ECO:0000313" key="3">
    <source>
        <dbReference type="Proteomes" id="UP000596661"/>
    </source>
</evidence>
<dbReference type="Proteomes" id="UP000596661">
    <property type="component" value="Chromosome 8"/>
</dbReference>
<protein>
    <recommendedName>
        <fullName evidence="1">Reverse transcriptase zinc-binding domain-containing protein</fullName>
    </recommendedName>
</protein>
<dbReference type="Gramene" id="evm.model.08.931">
    <property type="protein sequence ID" value="cds.evm.model.08.931"/>
    <property type="gene ID" value="evm.TU.08.931"/>
</dbReference>
<evidence type="ECO:0000313" key="2">
    <source>
        <dbReference type="EnsemblPlants" id="cds.evm.model.08.931"/>
    </source>
</evidence>
<reference evidence="2" key="1">
    <citation type="submission" date="2018-11" db="EMBL/GenBank/DDBJ databases">
        <authorList>
            <person name="Grassa J C."/>
        </authorList>
    </citation>
    <scope>NUCLEOTIDE SEQUENCE [LARGE SCALE GENOMIC DNA]</scope>
</reference>
<dbReference type="EMBL" id="UZAU01000694">
    <property type="status" value="NOT_ANNOTATED_CDS"/>
    <property type="molecule type" value="Genomic_DNA"/>
</dbReference>
<dbReference type="EnsemblPlants" id="evm.model.08.931">
    <property type="protein sequence ID" value="cds.evm.model.08.931"/>
    <property type="gene ID" value="evm.TU.08.931"/>
</dbReference>
<keyword evidence="3" id="KW-1185">Reference proteome</keyword>
<feature type="domain" description="Reverse transcriptase zinc-binding" evidence="1">
    <location>
        <begin position="22"/>
        <end position="104"/>
    </location>
</feature>
<reference evidence="2" key="2">
    <citation type="submission" date="2021-03" db="UniProtKB">
        <authorList>
            <consortium name="EnsemblPlants"/>
        </authorList>
    </citation>
    <scope>IDENTIFICATION</scope>
</reference>
<dbReference type="InterPro" id="IPR026960">
    <property type="entry name" value="RVT-Znf"/>
</dbReference>
<dbReference type="PANTHER" id="PTHR33116:SF84">
    <property type="entry name" value="RNA-DIRECTED DNA POLYMERASE"/>
    <property type="match status" value="1"/>
</dbReference>
<accession>A0A803QCU3</accession>
<dbReference type="AlphaFoldDB" id="A0A803QCU3"/>
<sequence>MVALKDQIRDMVDFDAFQKQKYSVAAGYKLFSPPVTRLYWSKEAWSRLNIPKHSVIAWLAMLNRLKTQDRLMQFGLHVQGTCCLCELQLETCQHLFFECSVAEKCLQDLKNWLNWHAQTSSLQQLLKWIGKSKLSKFKKGVLTAAVVGLVYNIWRTRNEVVWQKA</sequence>
<name>A0A803QCU3_CANSA</name>
<evidence type="ECO:0000259" key="1">
    <source>
        <dbReference type="Pfam" id="PF13966"/>
    </source>
</evidence>
<dbReference type="PANTHER" id="PTHR33116">
    <property type="entry name" value="REVERSE TRANSCRIPTASE ZINC-BINDING DOMAIN-CONTAINING PROTEIN-RELATED-RELATED"/>
    <property type="match status" value="1"/>
</dbReference>
<organism evidence="2 3">
    <name type="scientific">Cannabis sativa</name>
    <name type="common">Hemp</name>
    <name type="synonym">Marijuana</name>
    <dbReference type="NCBI Taxonomy" id="3483"/>
    <lineage>
        <taxon>Eukaryota</taxon>
        <taxon>Viridiplantae</taxon>
        <taxon>Streptophyta</taxon>
        <taxon>Embryophyta</taxon>
        <taxon>Tracheophyta</taxon>
        <taxon>Spermatophyta</taxon>
        <taxon>Magnoliopsida</taxon>
        <taxon>eudicotyledons</taxon>
        <taxon>Gunneridae</taxon>
        <taxon>Pentapetalae</taxon>
        <taxon>rosids</taxon>
        <taxon>fabids</taxon>
        <taxon>Rosales</taxon>
        <taxon>Cannabaceae</taxon>
        <taxon>Cannabis</taxon>
    </lineage>
</organism>
<dbReference type="OMA" id="WQARNSI"/>
<proteinExistence type="predicted"/>